<protein>
    <submittedName>
        <fullName evidence="8">Xanthan lyase</fullName>
        <ecNumber evidence="8">4.2.2.12</ecNumber>
    </submittedName>
</protein>
<dbReference type="EMBL" id="CP036316">
    <property type="protein sequence ID" value="QDT63320.1"/>
    <property type="molecule type" value="Genomic_DNA"/>
</dbReference>
<feature type="chain" id="PRO_5021841011" evidence="6">
    <location>
        <begin position="24"/>
        <end position="697"/>
    </location>
</feature>
<evidence type="ECO:0000256" key="1">
    <source>
        <dbReference type="ARBA" id="ARBA00022485"/>
    </source>
</evidence>
<feature type="signal peptide" evidence="6">
    <location>
        <begin position="1"/>
        <end position="23"/>
    </location>
</feature>
<dbReference type="InterPro" id="IPR033803">
    <property type="entry name" value="CBD-like_Golvesin-Xly"/>
</dbReference>
<dbReference type="KEGG" id="chya:V22_05400"/>
<dbReference type="GO" id="GO:0051539">
    <property type="term" value="F:4 iron, 4 sulfur cluster binding"/>
    <property type="evidence" value="ECO:0007669"/>
    <property type="project" value="UniProtKB-KW"/>
</dbReference>
<keyword evidence="3" id="KW-0560">Oxidoreductase</keyword>
<dbReference type="GO" id="GO:0016491">
    <property type="term" value="F:oxidoreductase activity"/>
    <property type="evidence" value="ECO:0007669"/>
    <property type="project" value="UniProtKB-KW"/>
</dbReference>
<dbReference type="InterPro" id="IPR039650">
    <property type="entry name" value="HdrA-like"/>
</dbReference>
<organism evidence="8 9">
    <name type="scientific">Calycomorphotria hydatis</name>
    <dbReference type="NCBI Taxonomy" id="2528027"/>
    <lineage>
        <taxon>Bacteria</taxon>
        <taxon>Pseudomonadati</taxon>
        <taxon>Planctomycetota</taxon>
        <taxon>Planctomycetia</taxon>
        <taxon>Planctomycetales</taxon>
        <taxon>Planctomycetaceae</taxon>
        <taxon>Calycomorphotria</taxon>
    </lineage>
</organism>
<reference evidence="8 9" key="1">
    <citation type="submission" date="2019-02" db="EMBL/GenBank/DDBJ databases">
        <title>Deep-cultivation of Planctomycetes and their phenomic and genomic characterization uncovers novel biology.</title>
        <authorList>
            <person name="Wiegand S."/>
            <person name="Jogler M."/>
            <person name="Boedeker C."/>
            <person name="Pinto D."/>
            <person name="Vollmers J."/>
            <person name="Rivas-Marin E."/>
            <person name="Kohn T."/>
            <person name="Peeters S.H."/>
            <person name="Heuer A."/>
            <person name="Rast P."/>
            <person name="Oberbeckmann S."/>
            <person name="Bunk B."/>
            <person name="Jeske O."/>
            <person name="Meyerdierks A."/>
            <person name="Storesund J.E."/>
            <person name="Kallscheuer N."/>
            <person name="Luecker S."/>
            <person name="Lage O.M."/>
            <person name="Pohl T."/>
            <person name="Merkel B.J."/>
            <person name="Hornburger P."/>
            <person name="Mueller R.-W."/>
            <person name="Bruemmer F."/>
            <person name="Labrenz M."/>
            <person name="Spormann A.M."/>
            <person name="Op den Camp H."/>
            <person name="Overmann J."/>
            <person name="Amann R."/>
            <person name="Jetten M.S.M."/>
            <person name="Mascher T."/>
            <person name="Medema M.H."/>
            <person name="Devos D.P."/>
            <person name="Kaster A.-K."/>
            <person name="Ovreas L."/>
            <person name="Rohde M."/>
            <person name="Galperin M.Y."/>
            <person name="Jogler C."/>
        </authorList>
    </citation>
    <scope>NUCLEOTIDE SEQUENCE [LARGE SCALE GENOMIC DNA]</scope>
    <source>
        <strain evidence="8 9">V22</strain>
    </source>
</reference>
<evidence type="ECO:0000313" key="8">
    <source>
        <dbReference type="EMBL" id="QDT63320.1"/>
    </source>
</evidence>
<evidence type="ECO:0000256" key="3">
    <source>
        <dbReference type="ARBA" id="ARBA00023002"/>
    </source>
</evidence>
<keyword evidence="9" id="KW-1185">Reference proteome</keyword>
<evidence type="ECO:0000256" key="6">
    <source>
        <dbReference type="SAM" id="SignalP"/>
    </source>
</evidence>
<keyword evidence="5" id="KW-0411">Iron-sulfur</keyword>
<evidence type="ECO:0000313" key="9">
    <source>
        <dbReference type="Proteomes" id="UP000319976"/>
    </source>
</evidence>
<accession>A0A517T4L7</accession>
<dbReference type="EC" id="4.2.2.12" evidence="8"/>
<dbReference type="OrthoDB" id="287984at2"/>
<evidence type="ECO:0000256" key="4">
    <source>
        <dbReference type="ARBA" id="ARBA00023004"/>
    </source>
</evidence>
<proteinExistence type="predicted"/>
<keyword evidence="8" id="KW-0456">Lyase</keyword>
<keyword evidence="2" id="KW-0479">Metal-binding</keyword>
<name>A0A517T4L7_9PLAN</name>
<evidence type="ECO:0000259" key="7">
    <source>
        <dbReference type="Pfam" id="PF25275"/>
    </source>
</evidence>
<dbReference type="PANTHER" id="PTHR43498:SF1">
    <property type="entry name" value="COB--COM HETERODISULFIDE REDUCTASE IRON-SULFUR SUBUNIT A"/>
    <property type="match status" value="1"/>
</dbReference>
<feature type="domain" description="Golvesin/Xly CBD-like" evidence="7">
    <location>
        <begin position="568"/>
        <end position="692"/>
    </location>
</feature>
<dbReference type="GO" id="GO:0046872">
    <property type="term" value="F:metal ion binding"/>
    <property type="evidence" value="ECO:0007669"/>
    <property type="project" value="UniProtKB-KW"/>
</dbReference>
<dbReference type="Pfam" id="PF25275">
    <property type="entry name" value="Golvesin_C"/>
    <property type="match status" value="1"/>
</dbReference>
<dbReference type="InterPro" id="IPR036188">
    <property type="entry name" value="FAD/NAD-bd_sf"/>
</dbReference>
<dbReference type="AlphaFoldDB" id="A0A517T4L7"/>
<gene>
    <name evidence="8" type="primary">xly_2</name>
    <name evidence="8" type="ORF">V22_05400</name>
</gene>
<evidence type="ECO:0000256" key="2">
    <source>
        <dbReference type="ARBA" id="ARBA00022723"/>
    </source>
</evidence>
<dbReference type="SUPFAM" id="SSF51905">
    <property type="entry name" value="FAD/NAD(P)-binding domain"/>
    <property type="match status" value="1"/>
</dbReference>
<keyword evidence="1" id="KW-0004">4Fe-4S</keyword>
<dbReference type="Proteomes" id="UP000319976">
    <property type="component" value="Chromosome"/>
</dbReference>
<dbReference type="GO" id="GO:0047492">
    <property type="term" value="F:xanthan lyase activity"/>
    <property type="evidence" value="ECO:0007669"/>
    <property type="project" value="UniProtKB-EC"/>
</dbReference>
<dbReference type="Pfam" id="PF12831">
    <property type="entry name" value="FAD_oxidored"/>
    <property type="match status" value="1"/>
</dbReference>
<dbReference type="PANTHER" id="PTHR43498">
    <property type="entry name" value="FERREDOXIN:COB-COM HETERODISULFIDE REDUCTASE SUBUNIT A"/>
    <property type="match status" value="1"/>
</dbReference>
<dbReference type="RefSeq" id="WP_145259550.1">
    <property type="nucleotide sequence ID" value="NZ_CP036316.1"/>
</dbReference>
<keyword evidence="6" id="KW-0732">Signal</keyword>
<dbReference type="Gene3D" id="3.50.50.60">
    <property type="entry name" value="FAD/NAD(P)-binding domain"/>
    <property type="match status" value="1"/>
</dbReference>
<evidence type="ECO:0000256" key="5">
    <source>
        <dbReference type="ARBA" id="ARBA00023014"/>
    </source>
</evidence>
<keyword evidence="4" id="KW-0408">Iron</keyword>
<sequence precursor="true">MLKQIFAFLICCSLLATHTSLFAGDRENYDIVIYGGTSAGIIAAVQAKQMGKSVIVLEPSQRIGGLTTGGLGKTDIGEKEAIGGLSRDFYRRVKQHYNSPDSWKWQDRDQYMKRGSRDKEETMWTFEPSVALKIMHDYVKENEIKVEYGKQIKAVATTRSLPWRIVSLVCEDGTGYGGSIFLDCTYEGDLMAKANVGFAVGRESIEEYNESYAGVQTKGPRADNHNFVDGVDPYVTPGDPGSGLLPFIDPEGPGKEGSGDHRIQAYCFRMCLTDHPENRIPFVKPEGYDEQWYELLLRNYEAGANQIPWINSPMPNRKTDTNNKHGFSTDFIGENYDYANATPEERQKIAEKHRLYQQGVMWTLANHPRIPEKIRNEVSRWGTCKDEFAREDGWQEQLYIREARRMVGETVMTQHHCAGEEVAEDSIGMGAYTMDSHHMQRYVNENGHVKNEGNIQARVPGPYPISYRSITPKRNECSNLLVPVCLSSTHIAFGSIRMEPVFMILGQSAATAASMAIDDQVAVQNVDYDQLRERLLADKQRLTPSAPSWMFAEGVILQKDLDGIVLDDDKATFQGNWGFSSSTNKGRVGELYRLARGGDGGVMSATFRTAIPKSGEYEVRVSYTAHGNRASNAAVTIKHADGESTKVVNQRVGQKDPKSLFSLGKFNFEDSAEIVISTENADGIVIVDAVQLLPMDE</sequence>